<dbReference type="InterPro" id="IPR029069">
    <property type="entry name" value="HotDog_dom_sf"/>
</dbReference>
<gene>
    <name evidence="2" type="ORF">UFOPK4354_00295</name>
</gene>
<dbReference type="EMBL" id="CAFBQW010000019">
    <property type="protein sequence ID" value="CAB5062118.1"/>
    <property type="molecule type" value="Genomic_DNA"/>
</dbReference>
<dbReference type="SUPFAM" id="SSF54637">
    <property type="entry name" value="Thioesterase/thiol ester dehydrase-isomerase"/>
    <property type="match status" value="1"/>
</dbReference>
<dbReference type="CDD" id="cd03451">
    <property type="entry name" value="FkbR2"/>
    <property type="match status" value="1"/>
</dbReference>
<sequence length="170" mass="19371">MTIYDRPFGRYLEDFLPGDIYRHWPGKTITEADDHLFCMITMNHHPLHTNAWFAENETVHGKNVVVGNLVYSLILGMSVPDVSGAAIANLEVETLKHKNPTFHGDTIYAETHVLETRESSKGDRGIVTVETKGFNQHGVEVCYFRRKVMVWKAEAAPVRKRPYGDGIWED</sequence>
<evidence type="ECO:0000313" key="2">
    <source>
        <dbReference type="EMBL" id="CAB5062118.1"/>
    </source>
</evidence>
<dbReference type="AlphaFoldDB" id="A0A6J7UCR0"/>
<dbReference type="Pfam" id="PF01575">
    <property type="entry name" value="MaoC_dehydratas"/>
    <property type="match status" value="1"/>
</dbReference>
<dbReference type="InterPro" id="IPR002539">
    <property type="entry name" value="MaoC-like_dom"/>
</dbReference>
<dbReference type="PANTHER" id="PTHR43664">
    <property type="entry name" value="MONOAMINE OXIDASE-RELATED"/>
    <property type="match status" value="1"/>
</dbReference>
<proteinExistence type="predicted"/>
<protein>
    <submittedName>
        <fullName evidence="2">Unannotated protein</fullName>
    </submittedName>
</protein>
<evidence type="ECO:0000259" key="1">
    <source>
        <dbReference type="Pfam" id="PF01575"/>
    </source>
</evidence>
<dbReference type="InterPro" id="IPR052342">
    <property type="entry name" value="MCH/BMMD"/>
</dbReference>
<name>A0A6J7UCR0_9ZZZZ</name>
<dbReference type="Gene3D" id="3.10.129.10">
    <property type="entry name" value="Hotdog Thioesterase"/>
    <property type="match status" value="1"/>
</dbReference>
<reference evidence="2" key="1">
    <citation type="submission" date="2020-05" db="EMBL/GenBank/DDBJ databases">
        <authorList>
            <person name="Chiriac C."/>
            <person name="Salcher M."/>
            <person name="Ghai R."/>
            <person name="Kavagutti S V."/>
        </authorList>
    </citation>
    <scope>NUCLEOTIDE SEQUENCE</scope>
</reference>
<organism evidence="2">
    <name type="scientific">freshwater metagenome</name>
    <dbReference type="NCBI Taxonomy" id="449393"/>
    <lineage>
        <taxon>unclassified sequences</taxon>
        <taxon>metagenomes</taxon>
        <taxon>ecological metagenomes</taxon>
    </lineage>
</organism>
<dbReference type="PANTHER" id="PTHR43664:SF1">
    <property type="entry name" value="BETA-METHYLMALYL-COA DEHYDRATASE"/>
    <property type="match status" value="1"/>
</dbReference>
<accession>A0A6J7UCR0</accession>
<feature type="domain" description="MaoC-like" evidence="1">
    <location>
        <begin position="17"/>
        <end position="131"/>
    </location>
</feature>